<protein>
    <submittedName>
        <fullName evidence="2">Uncharacterized protein</fullName>
    </submittedName>
</protein>
<feature type="region of interest" description="Disordered" evidence="1">
    <location>
        <begin position="41"/>
        <end position="63"/>
    </location>
</feature>
<dbReference type="RefSeq" id="YP_009051869.1">
    <property type="nucleotide sequence ID" value="NC_024692.1"/>
</dbReference>
<accession>A0A076FEL2</accession>
<evidence type="ECO:0000313" key="3">
    <source>
        <dbReference type="Proteomes" id="UP000203413"/>
    </source>
</evidence>
<sequence length="63" mass="7112">MPTGWMIPKSVQLGVFYVYARLMRYFCSLISVKTGPEPYQCTSTPPPPLVPTYNPTPYPGRTD</sequence>
<evidence type="ECO:0000256" key="1">
    <source>
        <dbReference type="SAM" id="MobiDB-lite"/>
    </source>
</evidence>
<evidence type="ECO:0000313" key="2">
    <source>
        <dbReference type="EMBL" id="AII15819.1"/>
    </source>
</evidence>
<keyword evidence="3" id="KW-1185">Reference proteome</keyword>
<name>A0A076FEL2_9VIRU</name>
<organism evidence="2 3">
    <name type="scientific">Penaeus monodon nudivirus</name>
    <dbReference type="NCBI Taxonomy" id="1529056"/>
    <lineage>
        <taxon>Viruses</taxon>
        <taxon>Viruses incertae sedis</taxon>
        <taxon>Naldaviricetes</taxon>
        <taxon>Lefavirales</taxon>
        <taxon>Nudiviridae</taxon>
        <taxon>Gammanudivirus</taxon>
        <taxon>Gammanudivirus pemonodonis</taxon>
    </lineage>
</organism>
<feature type="compositionally biased region" description="Pro residues" evidence="1">
    <location>
        <begin position="44"/>
        <end position="63"/>
    </location>
</feature>
<dbReference type="KEGG" id="vg:20098337"/>
<dbReference type="GeneID" id="20098337"/>
<reference evidence="2 3" key="1">
    <citation type="journal article" date="2014" name="BMC Genomics">
        <title>The genome and occlusion bodies of marine Penaeus monodon nudivirus (PmNV, also known as MBV and PemoNPV) suggest that it should be assigned to a new nudivirus genus that is distinct from the terrestrial nudiviruses.</title>
        <authorList>
            <person name="Yang Y.T."/>
            <person name="Lee D.Y."/>
            <person name="Wang Y."/>
            <person name="Hu J.M."/>
            <person name="Li W.H."/>
            <person name="Leu J.H."/>
            <person name="Chang G.D."/>
            <person name="Ke H.M."/>
            <person name="Kang S.T."/>
            <person name="Lin S.S."/>
            <person name="Kou G.H."/>
            <person name="Lo C.F."/>
        </authorList>
    </citation>
    <scope>NUCLEOTIDE SEQUENCE [LARGE SCALE GENOMIC DNA]</scope>
    <source>
        <strain evidence="2">Indonesia</strain>
    </source>
</reference>
<dbReference type="EMBL" id="KJ184318">
    <property type="protein sequence ID" value="AII15819.1"/>
    <property type="molecule type" value="Genomic_DNA"/>
</dbReference>
<gene>
    <name evidence="2" type="ORF">PmNV_031</name>
</gene>
<proteinExistence type="predicted"/>
<dbReference type="Proteomes" id="UP000203413">
    <property type="component" value="Segment"/>
</dbReference>